<reference evidence="3 4" key="1">
    <citation type="journal article" date="2013" name="Curr. Biol.">
        <title>The Genome of the Foraminiferan Reticulomyxa filosa.</title>
        <authorList>
            <person name="Glockner G."/>
            <person name="Hulsmann N."/>
            <person name="Schleicher M."/>
            <person name="Noegel A.A."/>
            <person name="Eichinger L."/>
            <person name="Gallinger C."/>
            <person name="Pawlowski J."/>
            <person name="Sierra R."/>
            <person name="Euteneuer U."/>
            <person name="Pillet L."/>
            <person name="Moustafa A."/>
            <person name="Platzer M."/>
            <person name="Groth M."/>
            <person name="Szafranski K."/>
            <person name="Schliwa M."/>
        </authorList>
    </citation>
    <scope>NUCLEOTIDE SEQUENCE [LARGE SCALE GENOMIC DNA]</scope>
</reference>
<feature type="region of interest" description="Disordered" evidence="2">
    <location>
        <begin position="1"/>
        <end position="32"/>
    </location>
</feature>
<feature type="compositionally biased region" description="Basic residues" evidence="2">
    <location>
        <begin position="1"/>
        <end position="10"/>
    </location>
</feature>
<sequence>KKKKKKKKKKKEEEKRQGMQLFPSKKYPRPHNTKHFEKMEMNRSQEKLKEKLKELQKEMEIDSKILRRKAFPWFFTLTAGSHQVEAIRKFH</sequence>
<evidence type="ECO:0000313" key="3">
    <source>
        <dbReference type="EMBL" id="ETO00139.1"/>
    </source>
</evidence>
<feature type="coiled-coil region" evidence="1">
    <location>
        <begin position="38"/>
        <end position="69"/>
    </location>
</feature>
<organism evidence="3 4">
    <name type="scientific">Reticulomyxa filosa</name>
    <dbReference type="NCBI Taxonomy" id="46433"/>
    <lineage>
        <taxon>Eukaryota</taxon>
        <taxon>Sar</taxon>
        <taxon>Rhizaria</taxon>
        <taxon>Retaria</taxon>
        <taxon>Foraminifera</taxon>
        <taxon>Monothalamids</taxon>
        <taxon>Reticulomyxidae</taxon>
        <taxon>Reticulomyxa</taxon>
    </lineage>
</organism>
<protein>
    <submittedName>
        <fullName evidence="3">Uncharacterized protein</fullName>
    </submittedName>
</protein>
<dbReference type="Proteomes" id="UP000023152">
    <property type="component" value="Unassembled WGS sequence"/>
</dbReference>
<name>X6LEY7_RETFI</name>
<keyword evidence="4" id="KW-1185">Reference proteome</keyword>
<comment type="caution">
    <text evidence="3">The sequence shown here is derived from an EMBL/GenBank/DDBJ whole genome shotgun (WGS) entry which is preliminary data.</text>
</comment>
<keyword evidence="1" id="KW-0175">Coiled coil</keyword>
<feature type="non-terminal residue" evidence="3">
    <location>
        <position position="1"/>
    </location>
</feature>
<evidence type="ECO:0000256" key="2">
    <source>
        <dbReference type="SAM" id="MobiDB-lite"/>
    </source>
</evidence>
<dbReference type="AlphaFoldDB" id="X6LEY7"/>
<accession>X6LEY7</accession>
<dbReference type="EMBL" id="ASPP01041872">
    <property type="protein sequence ID" value="ETO00139.1"/>
    <property type="molecule type" value="Genomic_DNA"/>
</dbReference>
<evidence type="ECO:0000256" key="1">
    <source>
        <dbReference type="SAM" id="Coils"/>
    </source>
</evidence>
<proteinExistence type="predicted"/>
<evidence type="ECO:0000313" key="4">
    <source>
        <dbReference type="Proteomes" id="UP000023152"/>
    </source>
</evidence>
<gene>
    <name evidence="3" type="ORF">RFI_37320</name>
</gene>